<reference evidence="1 2" key="1">
    <citation type="journal article" date="2018" name="Environ. Microbiol.">
        <title>Isolation and genomic characterization of Novimethylophilus kurashikiensis gen. nov. sp. nov., a new lanthanide-dependent methylotrophic species of Methylophilaceae.</title>
        <authorList>
            <person name="Lv H."/>
            <person name="Sahin N."/>
            <person name="Tani A."/>
        </authorList>
    </citation>
    <scope>NUCLEOTIDE SEQUENCE [LARGE SCALE GENOMIC DNA]</scope>
    <source>
        <strain evidence="1 2">La2-4</strain>
    </source>
</reference>
<organism evidence="1 2">
    <name type="scientific">Novimethylophilus kurashikiensis</name>
    <dbReference type="NCBI Taxonomy" id="1825523"/>
    <lineage>
        <taxon>Bacteria</taxon>
        <taxon>Pseudomonadati</taxon>
        <taxon>Pseudomonadota</taxon>
        <taxon>Betaproteobacteria</taxon>
        <taxon>Nitrosomonadales</taxon>
        <taxon>Methylophilaceae</taxon>
        <taxon>Novimethylophilus</taxon>
    </lineage>
</organism>
<evidence type="ECO:0000313" key="2">
    <source>
        <dbReference type="Proteomes" id="UP000245081"/>
    </source>
</evidence>
<accession>A0A2R5F8C7</accession>
<dbReference type="Proteomes" id="UP000245081">
    <property type="component" value="Unassembled WGS sequence"/>
</dbReference>
<name>A0A2R5F8C7_9PROT</name>
<dbReference type="AlphaFoldDB" id="A0A2R5F8C7"/>
<keyword evidence="2" id="KW-1185">Reference proteome</keyword>
<proteinExistence type="predicted"/>
<sequence>MINLSGAEFKRFYRDPHFWPDDEGATWHEEETICVNGDEVDESYDLYSIPDVAHVTLAGGIVYGPSLPTNAAPSLEDYFLRWRQAQHTTFLLVECDRTAIDPIIAAVIEHNGKVIQ</sequence>
<evidence type="ECO:0000313" key="1">
    <source>
        <dbReference type="EMBL" id="GBG14285.1"/>
    </source>
</evidence>
<protein>
    <submittedName>
        <fullName evidence="1">Uncharacterized protein</fullName>
    </submittedName>
</protein>
<dbReference type="RefSeq" id="WP_109015486.1">
    <property type="nucleotide sequence ID" value="NZ_BDOQ01000007.1"/>
</dbReference>
<gene>
    <name evidence="1" type="ORF">NMK_1851</name>
</gene>
<dbReference type="EMBL" id="BDOQ01000007">
    <property type="protein sequence ID" value="GBG14285.1"/>
    <property type="molecule type" value="Genomic_DNA"/>
</dbReference>
<dbReference type="OrthoDB" id="6886787at2"/>
<comment type="caution">
    <text evidence="1">The sequence shown here is derived from an EMBL/GenBank/DDBJ whole genome shotgun (WGS) entry which is preliminary data.</text>
</comment>